<comment type="caution">
    <text evidence="8">The sequence shown here is derived from an EMBL/GenBank/DDBJ whole genome shotgun (WGS) entry which is preliminary data.</text>
</comment>
<organism evidence="8 9">
    <name type="scientific">Lolium multiflorum</name>
    <name type="common">Italian ryegrass</name>
    <name type="synonym">Lolium perenne subsp. multiflorum</name>
    <dbReference type="NCBI Taxonomy" id="4521"/>
    <lineage>
        <taxon>Eukaryota</taxon>
        <taxon>Viridiplantae</taxon>
        <taxon>Streptophyta</taxon>
        <taxon>Embryophyta</taxon>
        <taxon>Tracheophyta</taxon>
        <taxon>Spermatophyta</taxon>
        <taxon>Magnoliopsida</taxon>
        <taxon>Liliopsida</taxon>
        <taxon>Poales</taxon>
        <taxon>Poaceae</taxon>
        <taxon>BOP clade</taxon>
        <taxon>Pooideae</taxon>
        <taxon>Poodae</taxon>
        <taxon>Poeae</taxon>
        <taxon>Poeae Chloroplast Group 2 (Poeae type)</taxon>
        <taxon>Loliodinae</taxon>
        <taxon>Loliinae</taxon>
        <taxon>Lolium</taxon>
    </lineage>
</organism>
<sequence>MVEVVGTGGKIARQGIKKEAEASMSMGLPRLIRISCVDRDATDSSGDDSPRLVARRYVEEVRIEQQPRTTASPPAAPCHGGDVLGTKRKHGGMDAAEERKYRGVRKRPWGKYAAEIRDPNKAARVWLGTFDTAEEAARVYDSAALRLRGPSATTNFPAPLSPSAAMADIDRDTNNLLASSSEESSDESQHVGSPVSVLRTPVQTATTIANGGKPDEMADPLNSIMNLSPDRLLQEETCCDGSGVFSPFCGAEVIVPPEDEDCMFPGLSFAAPLILDHDDYPISSQLEYHSAAEPVSLLDLGELPMWQEVDAFFSDQALLSVLQ</sequence>
<keyword evidence="2" id="KW-0805">Transcription regulation</keyword>
<dbReference type="PANTHER" id="PTHR31194:SF177">
    <property type="entry name" value="AP2_ERF DOMAIN-CONTAINING PROTEIN"/>
    <property type="match status" value="1"/>
</dbReference>
<keyword evidence="9" id="KW-1185">Reference proteome</keyword>
<dbReference type="InterPro" id="IPR050913">
    <property type="entry name" value="AP2/ERF_ERF"/>
</dbReference>
<keyword evidence="5" id="KW-0539">Nucleus</keyword>
<reference evidence="8" key="1">
    <citation type="submission" date="2023-07" db="EMBL/GenBank/DDBJ databases">
        <title>A chromosome-level genome assembly of Lolium multiflorum.</title>
        <authorList>
            <person name="Chen Y."/>
            <person name="Copetti D."/>
            <person name="Kolliker R."/>
            <person name="Studer B."/>
        </authorList>
    </citation>
    <scope>NUCLEOTIDE SEQUENCE</scope>
    <source>
        <strain evidence="8">02402/16</strain>
        <tissue evidence="8">Leaf</tissue>
    </source>
</reference>
<dbReference type="InterPro" id="IPR036955">
    <property type="entry name" value="AP2/ERF_dom_sf"/>
</dbReference>
<dbReference type="EMBL" id="JAUUTY010000007">
    <property type="protein sequence ID" value="KAK1604318.1"/>
    <property type="molecule type" value="Genomic_DNA"/>
</dbReference>
<dbReference type="GO" id="GO:0005634">
    <property type="term" value="C:nucleus"/>
    <property type="evidence" value="ECO:0007669"/>
    <property type="project" value="UniProtKB-SubCell"/>
</dbReference>
<protein>
    <recommendedName>
        <fullName evidence="7">AP2/ERF domain-containing protein</fullName>
    </recommendedName>
</protein>
<dbReference type="AlphaFoldDB" id="A0AAD8QNN4"/>
<dbReference type="InterPro" id="IPR001471">
    <property type="entry name" value="AP2/ERF_dom"/>
</dbReference>
<evidence type="ECO:0000256" key="6">
    <source>
        <dbReference type="SAM" id="MobiDB-lite"/>
    </source>
</evidence>
<evidence type="ECO:0000313" key="8">
    <source>
        <dbReference type="EMBL" id="KAK1604318.1"/>
    </source>
</evidence>
<dbReference type="SMART" id="SM00380">
    <property type="entry name" value="AP2"/>
    <property type="match status" value="1"/>
</dbReference>
<comment type="subcellular location">
    <subcellularLocation>
        <location evidence="1">Nucleus</location>
    </subcellularLocation>
</comment>
<dbReference type="Pfam" id="PF00847">
    <property type="entry name" value="AP2"/>
    <property type="match status" value="1"/>
</dbReference>
<evidence type="ECO:0000256" key="5">
    <source>
        <dbReference type="ARBA" id="ARBA00023242"/>
    </source>
</evidence>
<dbReference type="PANTHER" id="PTHR31194">
    <property type="entry name" value="SHN SHINE , DNA BINDING / TRANSCRIPTION FACTOR"/>
    <property type="match status" value="1"/>
</dbReference>
<dbReference type="GO" id="GO:0003700">
    <property type="term" value="F:DNA-binding transcription factor activity"/>
    <property type="evidence" value="ECO:0007669"/>
    <property type="project" value="InterPro"/>
</dbReference>
<name>A0AAD8QNN4_LOLMU</name>
<dbReference type="PROSITE" id="PS51032">
    <property type="entry name" value="AP2_ERF"/>
    <property type="match status" value="1"/>
</dbReference>
<dbReference type="PRINTS" id="PR00367">
    <property type="entry name" value="ETHRSPELEMNT"/>
</dbReference>
<dbReference type="FunFam" id="3.30.730.10:FF:000001">
    <property type="entry name" value="Ethylene-responsive transcription factor 2"/>
    <property type="match status" value="1"/>
</dbReference>
<accession>A0AAD8QNN4</accession>
<dbReference type="InterPro" id="IPR016177">
    <property type="entry name" value="DNA-bd_dom_sf"/>
</dbReference>
<dbReference type="Gene3D" id="3.30.730.10">
    <property type="entry name" value="AP2/ERF domain"/>
    <property type="match status" value="1"/>
</dbReference>
<evidence type="ECO:0000313" key="9">
    <source>
        <dbReference type="Proteomes" id="UP001231189"/>
    </source>
</evidence>
<dbReference type="SUPFAM" id="SSF54171">
    <property type="entry name" value="DNA-binding domain"/>
    <property type="match status" value="1"/>
</dbReference>
<evidence type="ECO:0000259" key="7">
    <source>
        <dbReference type="PROSITE" id="PS51032"/>
    </source>
</evidence>
<keyword evidence="4" id="KW-0804">Transcription</keyword>
<evidence type="ECO:0000256" key="4">
    <source>
        <dbReference type="ARBA" id="ARBA00023163"/>
    </source>
</evidence>
<dbReference type="Proteomes" id="UP001231189">
    <property type="component" value="Unassembled WGS sequence"/>
</dbReference>
<dbReference type="CDD" id="cd00018">
    <property type="entry name" value="AP2"/>
    <property type="match status" value="1"/>
</dbReference>
<gene>
    <name evidence="8" type="ORF">QYE76_027991</name>
</gene>
<feature type="region of interest" description="Disordered" evidence="6">
    <location>
        <begin position="63"/>
        <end position="99"/>
    </location>
</feature>
<evidence type="ECO:0000256" key="2">
    <source>
        <dbReference type="ARBA" id="ARBA00023015"/>
    </source>
</evidence>
<evidence type="ECO:0000256" key="3">
    <source>
        <dbReference type="ARBA" id="ARBA00023125"/>
    </source>
</evidence>
<proteinExistence type="predicted"/>
<feature type="domain" description="AP2/ERF" evidence="7">
    <location>
        <begin position="100"/>
        <end position="157"/>
    </location>
</feature>
<evidence type="ECO:0000256" key="1">
    <source>
        <dbReference type="ARBA" id="ARBA00004123"/>
    </source>
</evidence>
<dbReference type="GO" id="GO:0003677">
    <property type="term" value="F:DNA binding"/>
    <property type="evidence" value="ECO:0007669"/>
    <property type="project" value="UniProtKB-KW"/>
</dbReference>
<keyword evidence="3" id="KW-0238">DNA-binding</keyword>